<dbReference type="GO" id="GO:0006313">
    <property type="term" value="P:DNA transposition"/>
    <property type="evidence" value="ECO:0007669"/>
    <property type="project" value="InterPro"/>
</dbReference>
<dbReference type="RefSeq" id="WP_317518452.1">
    <property type="nucleotide sequence ID" value="NZ_JASGNQ010000001.1"/>
</dbReference>
<dbReference type="Gene3D" id="3.30.70.1290">
    <property type="entry name" value="Transposase IS200-like"/>
    <property type="match status" value="1"/>
</dbReference>
<dbReference type="InterPro" id="IPR036515">
    <property type="entry name" value="Transposase_17_sf"/>
</dbReference>
<reference evidence="1" key="1">
    <citation type="submission" date="2023-05" db="EMBL/GenBank/DDBJ databases">
        <title>Colonisation of extended spectrum b-lactamase- and carbapenemase-producing bacteria on hospital surfaces from low- and middle-income countries.</title>
        <authorList>
            <person name="Nieto-Rosado M."/>
            <person name="Sands K."/>
            <person name="Iregbu K."/>
            <person name="Zahra R."/>
            <person name="Mazarati J.B."/>
            <person name="Mehtar S."/>
            <person name="Barnards-Group B."/>
            <person name="Walsh T.R."/>
        </authorList>
    </citation>
    <scope>NUCLEOTIDE SEQUENCE</scope>
    <source>
        <strain evidence="1">PP-E493</strain>
    </source>
</reference>
<dbReference type="PANTHER" id="PTHR34322:SF2">
    <property type="entry name" value="TRANSPOSASE IS200-LIKE DOMAIN-CONTAINING PROTEIN"/>
    <property type="match status" value="1"/>
</dbReference>
<dbReference type="EMBL" id="JASGOQ010000001">
    <property type="protein sequence ID" value="MDV5388713.1"/>
    <property type="molecule type" value="Genomic_DNA"/>
</dbReference>
<dbReference type="AlphaFoldDB" id="A0AAE4PX85"/>
<sequence length="331" mass="38521">MPRPRRTQISLEDTSYYHCCSRVVRRAFLCGDDSYSGKNYDHRRGWVESLMFELEAVFAIDVAAYVVMSNHLHVVLRVDIEAANRWTDRQVLEQWHKLFKGDELTQKFVKGELVEAHQVNRLKHSIALYRSRLCDISWFMRCLNEPIARQANQEDNCTGRFWEGRFKSQALLDEAAVLACMTYVDYSLLKESPIRSQLADTPEQSDHTSIQLRIRAALKGEQPSNLLPFIGNEHDNQPNGIAFALTDYLQLVEDTERIIRNDKRGYISESSGKLLKRLNIHHDNWLKLTTEFGKLFHGPVGTLQALTDYCKHLEKRRRHFAASCQHFHCNR</sequence>
<dbReference type="SUPFAM" id="SSF143422">
    <property type="entry name" value="Transposase IS200-like"/>
    <property type="match status" value="1"/>
</dbReference>
<name>A0AAE4PX85_9GAMM</name>
<protein>
    <submittedName>
        <fullName evidence="1">Transposase</fullName>
    </submittedName>
</protein>
<comment type="caution">
    <text evidence="1">The sequence shown here is derived from an EMBL/GenBank/DDBJ whole genome shotgun (WGS) entry which is preliminary data.</text>
</comment>
<proteinExistence type="predicted"/>
<evidence type="ECO:0000313" key="1">
    <source>
        <dbReference type="EMBL" id="MDV5388713.1"/>
    </source>
</evidence>
<gene>
    <name evidence="1" type="ORF">QM089_00185</name>
</gene>
<dbReference type="Proteomes" id="UP001187859">
    <property type="component" value="Unassembled WGS sequence"/>
</dbReference>
<dbReference type="GO" id="GO:0004803">
    <property type="term" value="F:transposase activity"/>
    <property type="evidence" value="ECO:0007669"/>
    <property type="project" value="InterPro"/>
</dbReference>
<dbReference type="PANTHER" id="PTHR34322">
    <property type="entry name" value="TRANSPOSASE, Y1_TNP DOMAIN-CONTAINING"/>
    <property type="match status" value="1"/>
</dbReference>
<accession>A0AAE4PX85</accession>
<organism evidence="1 2">
    <name type="scientific">Shewanella xiamenensis</name>
    <dbReference type="NCBI Taxonomy" id="332186"/>
    <lineage>
        <taxon>Bacteria</taxon>
        <taxon>Pseudomonadati</taxon>
        <taxon>Pseudomonadota</taxon>
        <taxon>Gammaproteobacteria</taxon>
        <taxon>Alteromonadales</taxon>
        <taxon>Shewanellaceae</taxon>
        <taxon>Shewanella</taxon>
    </lineage>
</organism>
<dbReference type="GO" id="GO:0003677">
    <property type="term" value="F:DNA binding"/>
    <property type="evidence" value="ECO:0007669"/>
    <property type="project" value="InterPro"/>
</dbReference>
<evidence type="ECO:0000313" key="2">
    <source>
        <dbReference type="Proteomes" id="UP001187859"/>
    </source>
</evidence>